<dbReference type="EMBL" id="VBOZ01000008">
    <property type="protein sequence ID" value="TMQ66644.1"/>
    <property type="molecule type" value="Genomic_DNA"/>
</dbReference>
<feature type="compositionally biased region" description="Low complexity" evidence="4">
    <location>
        <begin position="181"/>
        <end position="197"/>
    </location>
</feature>
<dbReference type="InterPro" id="IPR005632">
    <property type="entry name" value="Chaperone_Skp"/>
</dbReference>
<name>A0A538TSQ4_UNCEI</name>
<dbReference type="PANTHER" id="PTHR35089">
    <property type="entry name" value="CHAPERONE PROTEIN SKP"/>
    <property type="match status" value="1"/>
</dbReference>
<evidence type="ECO:0000313" key="6">
    <source>
        <dbReference type="Proteomes" id="UP000317691"/>
    </source>
</evidence>
<dbReference type="GO" id="GO:0005829">
    <property type="term" value="C:cytosol"/>
    <property type="evidence" value="ECO:0007669"/>
    <property type="project" value="TreeGrafter"/>
</dbReference>
<dbReference type="Proteomes" id="UP000317691">
    <property type="component" value="Unassembled WGS sequence"/>
</dbReference>
<dbReference type="GO" id="GO:0050821">
    <property type="term" value="P:protein stabilization"/>
    <property type="evidence" value="ECO:0007669"/>
    <property type="project" value="TreeGrafter"/>
</dbReference>
<proteinExistence type="inferred from homology"/>
<reference evidence="5 6" key="1">
    <citation type="journal article" date="2019" name="Nat. Microbiol.">
        <title>Mediterranean grassland soil C-N compound turnover is dependent on rainfall and depth, and is mediated by genomically divergent microorganisms.</title>
        <authorList>
            <person name="Diamond S."/>
            <person name="Andeer P.F."/>
            <person name="Li Z."/>
            <person name="Crits-Christoph A."/>
            <person name="Burstein D."/>
            <person name="Anantharaman K."/>
            <person name="Lane K.R."/>
            <person name="Thomas B.C."/>
            <person name="Pan C."/>
            <person name="Northen T.R."/>
            <person name="Banfield J.F."/>
        </authorList>
    </citation>
    <scope>NUCLEOTIDE SEQUENCE [LARGE SCALE GENOMIC DNA]</scope>
    <source>
        <strain evidence="5">WS_9</strain>
    </source>
</reference>
<comment type="caution">
    <text evidence="5">The sequence shown here is derived from an EMBL/GenBank/DDBJ whole genome shotgun (WGS) entry which is preliminary data.</text>
</comment>
<keyword evidence="3" id="KW-0175">Coiled coil</keyword>
<evidence type="ECO:0000256" key="4">
    <source>
        <dbReference type="SAM" id="MobiDB-lite"/>
    </source>
</evidence>
<gene>
    <name evidence="5" type="ORF">E6K79_01610</name>
</gene>
<feature type="region of interest" description="Disordered" evidence="4">
    <location>
        <begin position="83"/>
        <end position="105"/>
    </location>
</feature>
<dbReference type="PANTHER" id="PTHR35089:SF1">
    <property type="entry name" value="CHAPERONE PROTEIN SKP"/>
    <property type="match status" value="1"/>
</dbReference>
<dbReference type="SMART" id="SM00935">
    <property type="entry name" value="OmpH"/>
    <property type="match status" value="1"/>
</dbReference>
<dbReference type="GO" id="GO:0051082">
    <property type="term" value="F:unfolded protein binding"/>
    <property type="evidence" value="ECO:0007669"/>
    <property type="project" value="InterPro"/>
</dbReference>
<evidence type="ECO:0000256" key="3">
    <source>
        <dbReference type="SAM" id="Coils"/>
    </source>
</evidence>
<dbReference type="SUPFAM" id="SSF111384">
    <property type="entry name" value="OmpH-like"/>
    <property type="match status" value="1"/>
</dbReference>
<evidence type="ECO:0000256" key="1">
    <source>
        <dbReference type="ARBA" id="ARBA00009091"/>
    </source>
</evidence>
<comment type="similarity">
    <text evidence="1">Belongs to the Skp family.</text>
</comment>
<keyword evidence="2" id="KW-0732">Signal</keyword>
<protein>
    <submittedName>
        <fullName evidence="5">OmpH family outer membrane protein</fullName>
    </submittedName>
</protein>
<feature type="region of interest" description="Disordered" evidence="4">
    <location>
        <begin position="167"/>
        <end position="197"/>
    </location>
</feature>
<feature type="compositionally biased region" description="Basic and acidic residues" evidence="4">
    <location>
        <begin position="90"/>
        <end position="105"/>
    </location>
</feature>
<organism evidence="5 6">
    <name type="scientific">Eiseniibacteriota bacterium</name>
    <dbReference type="NCBI Taxonomy" id="2212470"/>
    <lineage>
        <taxon>Bacteria</taxon>
        <taxon>Candidatus Eiseniibacteriota</taxon>
    </lineage>
</organism>
<dbReference type="Gene3D" id="3.30.910.20">
    <property type="entry name" value="Skp domain"/>
    <property type="match status" value="1"/>
</dbReference>
<dbReference type="Pfam" id="PF03938">
    <property type="entry name" value="OmpH"/>
    <property type="match status" value="1"/>
</dbReference>
<evidence type="ECO:0000256" key="2">
    <source>
        <dbReference type="ARBA" id="ARBA00022729"/>
    </source>
</evidence>
<dbReference type="AlphaFoldDB" id="A0A538TSQ4"/>
<evidence type="ECO:0000313" key="5">
    <source>
        <dbReference type="EMBL" id="TMQ66644.1"/>
    </source>
</evidence>
<accession>A0A538TSQ4</accession>
<dbReference type="InterPro" id="IPR024930">
    <property type="entry name" value="Skp_dom_sf"/>
</dbReference>
<feature type="coiled-coil region" evidence="3">
    <location>
        <begin position="53"/>
        <end position="80"/>
    </location>
</feature>
<sequence>MTIQRSRGALVWALAGVIVALFAGAVSVRADIKIGFIDSDRIFAEYPKTREAQESFNREVQELSKTAKEKKTEIDELQRKLDQQGPMLSEAKKDEQNREIQRKSSEYETFVQTNWGPGGRISKLNEEYLKPIVDRVHAIVAEFGTEEGYSLILDKALDLTDRVLLALRQEDEGTRRTTPRTNQGSGTNQNTGNQGQQ</sequence>